<keyword evidence="3" id="KW-0520">NAD</keyword>
<keyword evidence="6" id="KW-1185">Reference proteome</keyword>
<dbReference type="Gene3D" id="3.40.605.10">
    <property type="entry name" value="Aldehyde Dehydrogenase, Chain A, domain 1"/>
    <property type="match status" value="1"/>
</dbReference>
<dbReference type="InterPro" id="IPR016163">
    <property type="entry name" value="Ald_DH_C"/>
</dbReference>
<feature type="domain" description="Aldehyde dehydrogenase" evidence="4">
    <location>
        <begin position="15"/>
        <end position="474"/>
    </location>
</feature>
<dbReference type="SUPFAM" id="SSF53720">
    <property type="entry name" value="ALDH-like"/>
    <property type="match status" value="1"/>
</dbReference>
<dbReference type="PANTHER" id="PTHR42986:SF1">
    <property type="entry name" value="BENZALDEHYDE DEHYDROGENASE YFMT"/>
    <property type="match status" value="1"/>
</dbReference>
<dbReference type="Pfam" id="PF00171">
    <property type="entry name" value="Aldedh"/>
    <property type="match status" value="1"/>
</dbReference>
<evidence type="ECO:0000313" key="6">
    <source>
        <dbReference type="Proteomes" id="UP000706039"/>
    </source>
</evidence>
<dbReference type="InterPro" id="IPR016162">
    <property type="entry name" value="Ald_DH_N"/>
</dbReference>
<dbReference type="RefSeq" id="WP_222991499.1">
    <property type="nucleotide sequence ID" value="NZ_JAINVV010000009.1"/>
</dbReference>
<name>A0ABS7PVI2_9SPHN</name>
<comment type="similarity">
    <text evidence="1">Belongs to the aldehyde dehydrogenase family.</text>
</comment>
<dbReference type="Gene3D" id="3.40.309.10">
    <property type="entry name" value="Aldehyde Dehydrogenase, Chain A, domain 2"/>
    <property type="match status" value="1"/>
</dbReference>
<dbReference type="PROSITE" id="PS00070">
    <property type="entry name" value="ALDEHYDE_DEHYDR_CYS"/>
    <property type="match status" value="1"/>
</dbReference>
<sequence length="488" mass="50960">MSEAPVRDQFIGGRWVPAADGRTYPDTSPYDGRLVAQAAASSRADAQAAIDAAAAAFPAWAATTPQARATIFLRAADILARRADEVRAMLTAETGATQGFAAFQVARSIDTLRVAAGWPYLAVGEVLRSGVPGRFAFTVRHPLGVVFGITPWNGAHILAWRTILTPLAYGNTVVLKPSEDSPIVAGLMIAEVMEEAGLPAGVLNVITNAPGEIGPVADAVFESEAVRLIMFTGSAPTARRLAERAGRHLKRTVLELGGYNPLIVLADADVDRAVDAALFASFYHQGQICMNARKIIVERPLFARFTDAFVARTATLVRGDPADPATFIGPLITDRAAELVEAQVAEAVAAGGSILTGGTRDGRLFAPTILADVPASADAAREEIFGPVVLVEAADSGEDAVRIANATCYGLSAAILSGNADRALALAHGLEAGMIQVNEQTVAGEIGFPNGGVKQSGWGYTGPAGLHDFTEIRQMSVQAAIGAYPVPK</sequence>
<dbReference type="Proteomes" id="UP000706039">
    <property type="component" value="Unassembled WGS sequence"/>
</dbReference>
<accession>A0ABS7PVI2</accession>
<dbReference type="InterPro" id="IPR016161">
    <property type="entry name" value="Ald_DH/histidinol_DH"/>
</dbReference>
<evidence type="ECO:0000256" key="3">
    <source>
        <dbReference type="ARBA" id="ARBA00023027"/>
    </source>
</evidence>
<dbReference type="PANTHER" id="PTHR42986">
    <property type="entry name" value="BENZALDEHYDE DEHYDROGENASE YFMT"/>
    <property type="match status" value="1"/>
</dbReference>
<dbReference type="EMBL" id="JAINVV010000009">
    <property type="protein sequence ID" value="MBY8824387.1"/>
    <property type="molecule type" value="Genomic_DNA"/>
</dbReference>
<proteinExistence type="inferred from homology"/>
<protein>
    <submittedName>
        <fullName evidence="5">Aldehyde dehydrogenase family protein</fullName>
    </submittedName>
</protein>
<reference evidence="5 6" key="1">
    <citation type="submission" date="2021-08" db="EMBL/GenBank/DDBJ databases">
        <authorList>
            <person name="Tuo L."/>
        </authorList>
    </citation>
    <scope>NUCLEOTIDE SEQUENCE [LARGE SCALE GENOMIC DNA]</scope>
    <source>
        <strain evidence="5 6">JCM 31229</strain>
    </source>
</reference>
<evidence type="ECO:0000313" key="5">
    <source>
        <dbReference type="EMBL" id="MBY8824387.1"/>
    </source>
</evidence>
<dbReference type="InterPro" id="IPR016160">
    <property type="entry name" value="Ald_DH_CS_CYS"/>
</dbReference>
<evidence type="ECO:0000256" key="2">
    <source>
        <dbReference type="ARBA" id="ARBA00023002"/>
    </source>
</evidence>
<gene>
    <name evidence="5" type="ORF">K7G82_18930</name>
</gene>
<evidence type="ECO:0000256" key="1">
    <source>
        <dbReference type="ARBA" id="ARBA00009986"/>
    </source>
</evidence>
<organism evidence="5 6">
    <name type="scientific">Sphingomonas colocasiae</name>
    <dbReference type="NCBI Taxonomy" id="1848973"/>
    <lineage>
        <taxon>Bacteria</taxon>
        <taxon>Pseudomonadati</taxon>
        <taxon>Pseudomonadota</taxon>
        <taxon>Alphaproteobacteria</taxon>
        <taxon>Sphingomonadales</taxon>
        <taxon>Sphingomonadaceae</taxon>
        <taxon>Sphingomonas</taxon>
    </lineage>
</organism>
<evidence type="ECO:0000259" key="4">
    <source>
        <dbReference type="Pfam" id="PF00171"/>
    </source>
</evidence>
<dbReference type="InterPro" id="IPR015590">
    <property type="entry name" value="Aldehyde_DH_dom"/>
</dbReference>
<keyword evidence="2" id="KW-0560">Oxidoreductase</keyword>
<comment type="caution">
    <text evidence="5">The sequence shown here is derived from an EMBL/GenBank/DDBJ whole genome shotgun (WGS) entry which is preliminary data.</text>
</comment>